<gene>
    <name evidence="2" type="ORF">S01H1_32029</name>
</gene>
<dbReference type="AlphaFoldDB" id="X0V2W0"/>
<feature type="region of interest" description="Disordered" evidence="1">
    <location>
        <begin position="45"/>
        <end position="67"/>
    </location>
</feature>
<feature type="non-terminal residue" evidence="2">
    <location>
        <position position="160"/>
    </location>
</feature>
<sequence length="160" mass="16527">MPTATNALIYYEAGQSLVAMVELTDVDRKVYKSADALWSDRSGYEPDVKPNGLATGGKVTPEASETNDEVDVAGLTCYLAGVLETVGAAADQAITRSTSAVNTYRINSITVTAAPAIAVVPGADEGVGSFTEVRGDPGGPPFIDTDAIEIAQVRTADDTA</sequence>
<name>X0V2W0_9ZZZZ</name>
<proteinExistence type="predicted"/>
<evidence type="ECO:0000313" key="2">
    <source>
        <dbReference type="EMBL" id="GAF94950.1"/>
    </source>
</evidence>
<dbReference type="EMBL" id="BARS01019805">
    <property type="protein sequence ID" value="GAF94950.1"/>
    <property type="molecule type" value="Genomic_DNA"/>
</dbReference>
<accession>X0V2W0</accession>
<protein>
    <submittedName>
        <fullName evidence="2">Uncharacterized protein</fullName>
    </submittedName>
</protein>
<reference evidence="2" key="1">
    <citation type="journal article" date="2014" name="Front. Microbiol.">
        <title>High frequency of phylogenetically diverse reductive dehalogenase-homologous genes in deep subseafloor sedimentary metagenomes.</title>
        <authorList>
            <person name="Kawai M."/>
            <person name="Futagami T."/>
            <person name="Toyoda A."/>
            <person name="Takaki Y."/>
            <person name="Nishi S."/>
            <person name="Hori S."/>
            <person name="Arai W."/>
            <person name="Tsubouchi T."/>
            <person name="Morono Y."/>
            <person name="Uchiyama I."/>
            <person name="Ito T."/>
            <person name="Fujiyama A."/>
            <person name="Inagaki F."/>
            <person name="Takami H."/>
        </authorList>
    </citation>
    <scope>NUCLEOTIDE SEQUENCE</scope>
    <source>
        <strain evidence="2">Expedition CK06-06</strain>
    </source>
</reference>
<evidence type="ECO:0000256" key="1">
    <source>
        <dbReference type="SAM" id="MobiDB-lite"/>
    </source>
</evidence>
<organism evidence="2">
    <name type="scientific">marine sediment metagenome</name>
    <dbReference type="NCBI Taxonomy" id="412755"/>
    <lineage>
        <taxon>unclassified sequences</taxon>
        <taxon>metagenomes</taxon>
        <taxon>ecological metagenomes</taxon>
    </lineage>
</organism>
<comment type="caution">
    <text evidence="2">The sequence shown here is derived from an EMBL/GenBank/DDBJ whole genome shotgun (WGS) entry which is preliminary data.</text>
</comment>